<dbReference type="RefSeq" id="WP_224190273.1">
    <property type="nucleotide sequence ID" value="NZ_JAIRAU010000001.1"/>
</dbReference>
<name>A0ABS7TK96_9BACT</name>
<accession>A0ABS7TK96</accession>
<evidence type="ECO:0000313" key="3">
    <source>
        <dbReference type="EMBL" id="MBZ5708526.1"/>
    </source>
</evidence>
<evidence type="ECO:0000256" key="2">
    <source>
        <dbReference type="SAM" id="SignalP"/>
    </source>
</evidence>
<evidence type="ECO:0008006" key="5">
    <source>
        <dbReference type="Google" id="ProtNLM"/>
    </source>
</evidence>
<reference evidence="3" key="1">
    <citation type="submission" date="2021-08" db="EMBL/GenBank/DDBJ databases">
        <authorList>
            <person name="Stevens D.C."/>
        </authorList>
    </citation>
    <scope>NUCLEOTIDE SEQUENCE</scope>
    <source>
        <strain evidence="3">DSM 53165</strain>
    </source>
</reference>
<keyword evidence="2" id="KW-0732">Signal</keyword>
<evidence type="ECO:0000313" key="4">
    <source>
        <dbReference type="Proteomes" id="UP001139031"/>
    </source>
</evidence>
<feature type="signal peptide" evidence="2">
    <location>
        <begin position="1"/>
        <end position="20"/>
    </location>
</feature>
<keyword evidence="4" id="KW-1185">Reference proteome</keyword>
<feature type="region of interest" description="Disordered" evidence="1">
    <location>
        <begin position="25"/>
        <end position="45"/>
    </location>
</feature>
<dbReference type="PROSITE" id="PS51257">
    <property type="entry name" value="PROKAR_LIPOPROTEIN"/>
    <property type="match status" value="1"/>
</dbReference>
<organism evidence="3 4">
    <name type="scientific">Nannocystis pusilla</name>
    <dbReference type="NCBI Taxonomy" id="889268"/>
    <lineage>
        <taxon>Bacteria</taxon>
        <taxon>Pseudomonadati</taxon>
        <taxon>Myxococcota</taxon>
        <taxon>Polyangia</taxon>
        <taxon>Nannocystales</taxon>
        <taxon>Nannocystaceae</taxon>
        <taxon>Nannocystis</taxon>
    </lineage>
</organism>
<dbReference type="EMBL" id="JAIRAU010000001">
    <property type="protein sequence ID" value="MBZ5708526.1"/>
    <property type="molecule type" value="Genomic_DNA"/>
</dbReference>
<feature type="compositionally biased region" description="Low complexity" evidence="1">
    <location>
        <begin position="25"/>
        <end position="36"/>
    </location>
</feature>
<feature type="chain" id="PRO_5045602060" description="Lipoprotein" evidence="2">
    <location>
        <begin position="21"/>
        <end position="152"/>
    </location>
</feature>
<proteinExistence type="predicted"/>
<gene>
    <name evidence="3" type="ORF">K7C98_04600</name>
</gene>
<sequence>MAKPRLLAVLALLAAGCVQFEMGPMTTTDTADPPDSTGEKEPEPSVACDPLAQDCPDLQACSLVSGDFACIEVVVPGGAGDPCQGVGECGAGLVCVSATALDGCDGASCCSSLCEVGDGSAQCGSAAETCMPVYGADAPPMWADYGVCRLPD</sequence>
<evidence type="ECO:0000256" key="1">
    <source>
        <dbReference type="SAM" id="MobiDB-lite"/>
    </source>
</evidence>
<protein>
    <recommendedName>
        <fullName evidence="5">Lipoprotein</fullName>
    </recommendedName>
</protein>
<dbReference type="Proteomes" id="UP001139031">
    <property type="component" value="Unassembled WGS sequence"/>
</dbReference>
<comment type="caution">
    <text evidence="3">The sequence shown here is derived from an EMBL/GenBank/DDBJ whole genome shotgun (WGS) entry which is preliminary data.</text>
</comment>